<keyword evidence="3" id="KW-1185">Reference proteome</keyword>
<name>A0A2X0N741_9BASI</name>
<dbReference type="Proteomes" id="UP000249723">
    <property type="component" value="Unassembled WGS sequence"/>
</dbReference>
<reference evidence="3" key="1">
    <citation type="submission" date="2016-10" db="EMBL/GenBank/DDBJ databases">
        <authorList>
            <person name="Jeantristanb JTB J.-T."/>
            <person name="Ricardo R."/>
        </authorList>
    </citation>
    <scope>NUCLEOTIDE SEQUENCE [LARGE SCALE GENOMIC DNA]</scope>
</reference>
<evidence type="ECO:0000313" key="3">
    <source>
        <dbReference type="Proteomes" id="UP000249723"/>
    </source>
</evidence>
<protein>
    <submittedName>
        <fullName evidence="2">BZ3500_MvSof-1268-A1-R1_Chr9g10751 protein</fullName>
    </submittedName>
</protein>
<sequence length="51" mass="5849">MQWHGRLNFVPLRIRVHGQNDMNDTPDHAPADRPTQSKRVIASPVKRSAMD</sequence>
<accession>A0A2X0N741</accession>
<proteinExistence type="predicted"/>
<gene>
    <name evidence="2" type="ORF">BZ3500_MVSOF-1268-A1-R1_CHR9G10751</name>
</gene>
<dbReference type="AlphaFoldDB" id="A0A2X0N741"/>
<evidence type="ECO:0000313" key="2">
    <source>
        <dbReference type="EMBL" id="SDA00627.1"/>
    </source>
</evidence>
<feature type="region of interest" description="Disordered" evidence="1">
    <location>
        <begin position="18"/>
        <end position="51"/>
    </location>
</feature>
<dbReference type="EMBL" id="FMWP01000107">
    <property type="protein sequence ID" value="SDA00627.1"/>
    <property type="molecule type" value="Genomic_DNA"/>
</dbReference>
<organism evidence="2 3">
    <name type="scientific">Microbotryum saponariae</name>
    <dbReference type="NCBI Taxonomy" id="289078"/>
    <lineage>
        <taxon>Eukaryota</taxon>
        <taxon>Fungi</taxon>
        <taxon>Dikarya</taxon>
        <taxon>Basidiomycota</taxon>
        <taxon>Pucciniomycotina</taxon>
        <taxon>Microbotryomycetes</taxon>
        <taxon>Microbotryales</taxon>
        <taxon>Microbotryaceae</taxon>
        <taxon>Microbotryum</taxon>
    </lineage>
</organism>
<evidence type="ECO:0000256" key="1">
    <source>
        <dbReference type="SAM" id="MobiDB-lite"/>
    </source>
</evidence>